<dbReference type="EMBL" id="BKCJ010132443">
    <property type="protein sequence ID" value="GEX82287.1"/>
    <property type="molecule type" value="Genomic_DNA"/>
</dbReference>
<evidence type="ECO:0000313" key="2">
    <source>
        <dbReference type="EMBL" id="GEX82287.1"/>
    </source>
</evidence>
<protein>
    <submittedName>
        <fullName evidence="2">Uncharacterized protein</fullName>
    </submittedName>
</protein>
<dbReference type="AlphaFoldDB" id="A0A699HAA9"/>
<proteinExistence type="predicted"/>
<feature type="non-terminal residue" evidence="2">
    <location>
        <position position="1"/>
    </location>
</feature>
<feature type="region of interest" description="Disordered" evidence="1">
    <location>
        <begin position="40"/>
        <end position="69"/>
    </location>
</feature>
<name>A0A699HAA9_TANCI</name>
<reference evidence="2" key="1">
    <citation type="journal article" date="2019" name="Sci. Rep.">
        <title>Draft genome of Tanacetum cinerariifolium, the natural source of mosquito coil.</title>
        <authorList>
            <person name="Yamashiro T."/>
            <person name="Shiraishi A."/>
            <person name="Satake H."/>
            <person name="Nakayama K."/>
        </authorList>
    </citation>
    <scope>NUCLEOTIDE SEQUENCE</scope>
</reference>
<organism evidence="2">
    <name type="scientific">Tanacetum cinerariifolium</name>
    <name type="common">Dalmatian daisy</name>
    <name type="synonym">Chrysanthemum cinerariifolium</name>
    <dbReference type="NCBI Taxonomy" id="118510"/>
    <lineage>
        <taxon>Eukaryota</taxon>
        <taxon>Viridiplantae</taxon>
        <taxon>Streptophyta</taxon>
        <taxon>Embryophyta</taxon>
        <taxon>Tracheophyta</taxon>
        <taxon>Spermatophyta</taxon>
        <taxon>Magnoliopsida</taxon>
        <taxon>eudicotyledons</taxon>
        <taxon>Gunneridae</taxon>
        <taxon>Pentapetalae</taxon>
        <taxon>asterids</taxon>
        <taxon>campanulids</taxon>
        <taxon>Asterales</taxon>
        <taxon>Asteraceae</taxon>
        <taxon>Asteroideae</taxon>
        <taxon>Anthemideae</taxon>
        <taxon>Anthemidinae</taxon>
        <taxon>Tanacetum</taxon>
    </lineage>
</organism>
<gene>
    <name evidence="2" type="ORF">Tci_354262</name>
</gene>
<comment type="caution">
    <text evidence="2">The sequence shown here is derived from an EMBL/GenBank/DDBJ whole genome shotgun (WGS) entry which is preliminary data.</text>
</comment>
<sequence length="69" mass="7714">LGKNEDLDGFVYIGEDLHCNVETVNALAWMKGTSEWKARPGERDVRMEGTPGWKGRPDGRHIQMKGKSG</sequence>
<evidence type="ECO:0000256" key="1">
    <source>
        <dbReference type="SAM" id="MobiDB-lite"/>
    </source>
</evidence>
<accession>A0A699HAA9</accession>